<accession>A0A0D3D8E6</accession>
<dbReference type="PANTHER" id="PTHR47150">
    <property type="entry name" value="OS12G0169200 PROTEIN"/>
    <property type="match status" value="1"/>
</dbReference>
<name>A0A0D3D8E6_BRAOL</name>
<proteinExistence type="predicted"/>
<organism evidence="2 3">
    <name type="scientific">Brassica oleracea var. oleracea</name>
    <dbReference type="NCBI Taxonomy" id="109376"/>
    <lineage>
        <taxon>Eukaryota</taxon>
        <taxon>Viridiplantae</taxon>
        <taxon>Streptophyta</taxon>
        <taxon>Embryophyta</taxon>
        <taxon>Tracheophyta</taxon>
        <taxon>Spermatophyta</taxon>
        <taxon>Magnoliopsida</taxon>
        <taxon>eudicotyledons</taxon>
        <taxon>Gunneridae</taxon>
        <taxon>Pentapetalae</taxon>
        <taxon>rosids</taxon>
        <taxon>malvids</taxon>
        <taxon>Brassicales</taxon>
        <taxon>Brassicaceae</taxon>
        <taxon>Brassiceae</taxon>
        <taxon>Brassica</taxon>
    </lineage>
</organism>
<reference evidence="2" key="2">
    <citation type="submission" date="2015-03" db="UniProtKB">
        <authorList>
            <consortium name="EnsemblPlants"/>
        </authorList>
    </citation>
    <scope>IDENTIFICATION</scope>
</reference>
<protein>
    <submittedName>
        <fullName evidence="2">Uncharacterized protein</fullName>
    </submittedName>
</protein>
<dbReference type="Gramene" id="Bo7g064630.1">
    <property type="protein sequence ID" value="Bo7g064630.1"/>
    <property type="gene ID" value="Bo7g064630"/>
</dbReference>
<reference evidence="2 3" key="1">
    <citation type="journal article" date="2014" name="Genome Biol.">
        <title>Transcriptome and methylome profiling reveals relics of genome dominance in the mesopolyploid Brassica oleracea.</title>
        <authorList>
            <person name="Parkin I.A."/>
            <person name="Koh C."/>
            <person name="Tang H."/>
            <person name="Robinson S.J."/>
            <person name="Kagale S."/>
            <person name="Clarke W.E."/>
            <person name="Town C.D."/>
            <person name="Nixon J."/>
            <person name="Krishnakumar V."/>
            <person name="Bidwell S.L."/>
            <person name="Denoeud F."/>
            <person name="Belcram H."/>
            <person name="Links M.G."/>
            <person name="Just J."/>
            <person name="Clarke C."/>
            <person name="Bender T."/>
            <person name="Huebert T."/>
            <person name="Mason A.S."/>
            <person name="Pires J.C."/>
            <person name="Barker G."/>
            <person name="Moore J."/>
            <person name="Walley P.G."/>
            <person name="Manoli S."/>
            <person name="Batley J."/>
            <person name="Edwards D."/>
            <person name="Nelson M.N."/>
            <person name="Wang X."/>
            <person name="Paterson A.H."/>
            <person name="King G."/>
            <person name="Bancroft I."/>
            <person name="Chalhoub B."/>
            <person name="Sharpe A.G."/>
        </authorList>
    </citation>
    <scope>NUCLEOTIDE SEQUENCE</scope>
    <source>
        <strain evidence="2 3">cv. TO1000</strain>
    </source>
</reference>
<sequence length="592" mass="67860">MESEGKRGPEKEGRRIVSIAVALVSTARCPSVARVADLSLGGSPRGDLSLSRWLLSNRKYAYFSFFLRFNSVYRWRWSSPRRRWSSISVATKLSLGGDGAQTVALLESKGLESSPIPLSGTQATQGSNFQQDTLVERKERRSWSPTNDVVLISSWLNTSKDAVVGNEQKAVAFCKRIADYIAASPKLAGCEKRDPMHCKHRWHKISDLQERKLAAKMRMTFSNKLTSSSSTTIKKKFTLEHAWKELRHDQKWCDLSTDRTSKKRKGEDGAQSSTSHATGEAEEGTARPPGVKAAKSRGKKPVEGKGFCEFERVWNVRQEDLSRRERLTKMGLLDRLLAKTEPLPEYEECLKKKLINEIETPTYPDNFFRRRFRMNRRLFMHIVDRLSNECTAAIRILAYGSAVDIVDEYLRLGETTTRLCLENFVEGIIYLFGDKYLRRPTPADLQRLLQIGERCGFPGMIGSIDCMHWEWKNCPTAWKGQYTRCSGTLNDINVLDRSPVFDDIINSQAPQVTYFVNGREYHMAYYLTDEFIQGEENGSSHVDLDFDRDIPTNIANMMGVRTRIRDRTMHEQLKNDLVEHVWYIFWGDEDNN</sequence>
<feature type="region of interest" description="Disordered" evidence="1">
    <location>
        <begin position="257"/>
        <end position="301"/>
    </location>
</feature>
<evidence type="ECO:0000313" key="3">
    <source>
        <dbReference type="Proteomes" id="UP000032141"/>
    </source>
</evidence>
<dbReference type="EnsemblPlants" id="Bo7g064630.1">
    <property type="protein sequence ID" value="Bo7g064630.1"/>
    <property type="gene ID" value="Bo7g064630"/>
</dbReference>
<dbReference type="STRING" id="109376.A0A0D3D8E6"/>
<dbReference type="Pfam" id="PF04827">
    <property type="entry name" value="Plant_tran"/>
    <property type="match status" value="1"/>
</dbReference>
<dbReference type="AlphaFoldDB" id="A0A0D3D8E6"/>
<evidence type="ECO:0000313" key="2">
    <source>
        <dbReference type="EnsemblPlants" id="Bo7g064630.1"/>
    </source>
</evidence>
<feature type="compositionally biased region" description="Basic and acidic residues" evidence="1">
    <location>
        <begin position="257"/>
        <end position="268"/>
    </location>
</feature>
<dbReference type="PANTHER" id="PTHR47150:SF5">
    <property type="entry name" value="OS07G0546750 PROTEIN"/>
    <property type="match status" value="1"/>
</dbReference>
<keyword evidence="3" id="KW-1185">Reference proteome</keyword>
<evidence type="ECO:0000256" key="1">
    <source>
        <dbReference type="SAM" id="MobiDB-lite"/>
    </source>
</evidence>
<dbReference type="InterPro" id="IPR006912">
    <property type="entry name" value="Harbinger_derived_prot"/>
</dbReference>
<dbReference type="Proteomes" id="UP000032141">
    <property type="component" value="Chromosome C7"/>
</dbReference>
<dbReference type="HOGENOM" id="CLU_012390_5_2_1"/>